<gene>
    <name evidence="5" type="ORF">ACFFIA_02015</name>
</gene>
<dbReference type="InterPro" id="IPR028082">
    <property type="entry name" value="Peripla_BP_I"/>
</dbReference>
<comment type="caution">
    <text evidence="5">The sequence shown here is derived from an EMBL/GenBank/DDBJ whole genome shotgun (WGS) entry which is preliminary data.</text>
</comment>
<accession>A0ABV6LVJ1</accession>
<dbReference type="Proteomes" id="UP001589867">
    <property type="component" value="Unassembled WGS sequence"/>
</dbReference>
<feature type="signal peptide" evidence="3">
    <location>
        <begin position="1"/>
        <end position="25"/>
    </location>
</feature>
<evidence type="ECO:0000256" key="1">
    <source>
        <dbReference type="ARBA" id="ARBA00010062"/>
    </source>
</evidence>
<feature type="chain" id="PRO_5047459637" evidence="3">
    <location>
        <begin position="26"/>
        <end position="393"/>
    </location>
</feature>
<dbReference type="PANTHER" id="PTHR30483:SF38">
    <property type="entry name" value="BLR7848 PROTEIN"/>
    <property type="match status" value="1"/>
</dbReference>
<sequence length="393" mass="41271">MRPIRSVTLSALTAAALVLSGSACQSGEETGSVEEIIIGADLELSGPTAAIGQAYRRALELKISQVNDSGVLGDRTLKLDIKDNGTDTSRSLTNVGEFANNPDVAAIIMGTCAECVVKAVDTVEGRRIPTIALAPAGNVASPVNERQWVFKVGPNAVDNAAALTAELTADKRTRVGVLFADDAYGREGRDALEDAIEGAAGAAQDIEISGKVPVRPTDTDVSQAMETLLETEPDAIVVWTFAEQAALAAANAKQAKFRGGLYFDAAAAGDLFLSGQPAINGATMVFTQTMVIDGVIATTPATAARKQWFRDYTAQYGSYYGFSSFAADAVQMVTNALQQSPTVSRDSIRSIVETSQFDGLSGPIRITPDNHSGLMPQALTVLVARSGRWHLAS</sequence>
<evidence type="ECO:0000256" key="2">
    <source>
        <dbReference type="ARBA" id="ARBA00022729"/>
    </source>
</evidence>
<dbReference type="RefSeq" id="WP_377244352.1">
    <property type="nucleotide sequence ID" value="NZ_JBHLUH010000004.1"/>
</dbReference>
<dbReference type="InterPro" id="IPR028081">
    <property type="entry name" value="Leu-bd"/>
</dbReference>
<dbReference type="PANTHER" id="PTHR30483">
    <property type="entry name" value="LEUCINE-SPECIFIC-BINDING PROTEIN"/>
    <property type="match status" value="1"/>
</dbReference>
<keyword evidence="6" id="KW-1185">Reference proteome</keyword>
<dbReference type="EMBL" id="JBHLUH010000004">
    <property type="protein sequence ID" value="MFC0526436.1"/>
    <property type="molecule type" value="Genomic_DNA"/>
</dbReference>
<keyword evidence="2 3" id="KW-0732">Signal</keyword>
<feature type="domain" description="Leucine-binding protein" evidence="4">
    <location>
        <begin position="36"/>
        <end position="378"/>
    </location>
</feature>
<evidence type="ECO:0000313" key="5">
    <source>
        <dbReference type="EMBL" id="MFC0526436.1"/>
    </source>
</evidence>
<comment type="similarity">
    <text evidence="1">Belongs to the leucine-binding protein family.</text>
</comment>
<evidence type="ECO:0000259" key="4">
    <source>
        <dbReference type="Pfam" id="PF13458"/>
    </source>
</evidence>
<dbReference type="Pfam" id="PF13458">
    <property type="entry name" value="Peripla_BP_6"/>
    <property type="match status" value="1"/>
</dbReference>
<evidence type="ECO:0000256" key="3">
    <source>
        <dbReference type="SAM" id="SignalP"/>
    </source>
</evidence>
<dbReference type="SUPFAM" id="SSF53822">
    <property type="entry name" value="Periplasmic binding protein-like I"/>
    <property type="match status" value="1"/>
</dbReference>
<protein>
    <submittedName>
        <fullName evidence="5">ABC transporter substrate-binding protein</fullName>
    </submittedName>
</protein>
<dbReference type="PROSITE" id="PS51257">
    <property type="entry name" value="PROKAR_LIPOPROTEIN"/>
    <property type="match status" value="1"/>
</dbReference>
<reference evidence="5 6" key="1">
    <citation type="submission" date="2024-09" db="EMBL/GenBank/DDBJ databases">
        <authorList>
            <person name="Sun Q."/>
            <person name="Mori K."/>
        </authorList>
    </citation>
    <scope>NUCLEOTIDE SEQUENCE [LARGE SCALE GENOMIC DNA]</scope>
    <source>
        <strain evidence="5 6">TBRC 3947</strain>
    </source>
</reference>
<dbReference type="InterPro" id="IPR051010">
    <property type="entry name" value="BCAA_transport"/>
</dbReference>
<name>A0ABV6LVJ1_9ACTN</name>
<dbReference type="Gene3D" id="3.40.50.2300">
    <property type="match status" value="2"/>
</dbReference>
<proteinExistence type="inferred from homology"/>
<organism evidence="5 6">
    <name type="scientific">Phytohabitans kaempferiae</name>
    <dbReference type="NCBI Taxonomy" id="1620943"/>
    <lineage>
        <taxon>Bacteria</taxon>
        <taxon>Bacillati</taxon>
        <taxon>Actinomycetota</taxon>
        <taxon>Actinomycetes</taxon>
        <taxon>Micromonosporales</taxon>
        <taxon>Micromonosporaceae</taxon>
    </lineage>
</organism>
<evidence type="ECO:0000313" key="6">
    <source>
        <dbReference type="Proteomes" id="UP001589867"/>
    </source>
</evidence>